<dbReference type="CDD" id="cd00118">
    <property type="entry name" value="LysM"/>
    <property type="match status" value="1"/>
</dbReference>
<dbReference type="AlphaFoldDB" id="R0IZQ5"/>
<dbReference type="HOGENOM" id="CLU_090055_0_0_1"/>
<dbReference type="InterPro" id="IPR018392">
    <property type="entry name" value="LysM"/>
</dbReference>
<name>R0IZQ5_EXST2</name>
<protein>
    <submittedName>
        <fullName evidence="4">Carbohydrate-binding module family 50 protein</fullName>
    </submittedName>
</protein>
<dbReference type="Proteomes" id="UP000016935">
    <property type="component" value="Unassembled WGS sequence"/>
</dbReference>
<dbReference type="eggNOG" id="ENOG502S3JP">
    <property type="taxonomic scope" value="Eukaryota"/>
</dbReference>
<reference evidence="4 5" key="1">
    <citation type="journal article" date="2012" name="PLoS Pathog.">
        <title>Diverse lifestyles and strategies of plant pathogenesis encoded in the genomes of eighteen Dothideomycetes fungi.</title>
        <authorList>
            <person name="Ohm R.A."/>
            <person name="Feau N."/>
            <person name="Henrissat B."/>
            <person name="Schoch C.L."/>
            <person name="Horwitz B.A."/>
            <person name="Barry K.W."/>
            <person name="Condon B.J."/>
            <person name="Copeland A.C."/>
            <person name="Dhillon B."/>
            <person name="Glaser F."/>
            <person name="Hesse C.N."/>
            <person name="Kosti I."/>
            <person name="LaButti K."/>
            <person name="Lindquist E.A."/>
            <person name="Lucas S."/>
            <person name="Salamov A.A."/>
            <person name="Bradshaw R.E."/>
            <person name="Ciuffetti L."/>
            <person name="Hamelin R.C."/>
            <person name="Kema G.H.J."/>
            <person name="Lawrence C."/>
            <person name="Scott J.A."/>
            <person name="Spatafora J.W."/>
            <person name="Turgeon B.G."/>
            <person name="de Wit P.J.G.M."/>
            <person name="Zhong S."/>
            <person name="Goodwin S.B."/>
            <person name="Grigoriev I.V."/>
        </authorList>
    </citation>
    <scope>NUCLEOTIDE SEQUENCE [LARGE SCALE GENOMIC DNA]</scope>
    <source>
        <strain evidence="5">28A</strain>
    </source>
</reference>
<dbReference type="PROSITE" id="PS51782">
    <property type="entry name" value="LYSM"/>
    <property type="match status" value="1"/>
</dbReference>
<keyword evidence="5" id="KW-1185">Reference proteome</keyword>
<accession>R0IZQ5</accession>
<evidence type="ECO:0000256" key="2">
    <source>
        <dbReference type="SAM" id="Phobius"/>
    </source>
</evidence>
<dbReference type="InterPro" id="IPR036779">
    <property type="entry name" value="LysM_dom_sf"/>
</dbReference>
<evidence type="ECO:0000313" key="5">
    <source>
        <dbReference type="Proteomes" id="UP000016935"/>
    </source>
</evidence>
<keyword evidence="2" id="KW-0472">Membrane</keyword>
<dbReference type="Pfam" id="PF01476">
    <property type="entry name" value="LysM"/>
    <property type="match status" value="1"/>
</dbReference>
<dbReference type="OrthoDB" id="2107166at2759"/>
<dbReference type="SUPFAM" id="SSF54106">
    <property type="entry name" value="LysM domain"/>
    <property type="match status" value="1"/>
</dbReference>
<dbReference type="GeneID" id="19404171"/>
<evidence type="ECO:0000313" key="4">
    <source>
        <dbReference type="EMBL" id="EOA90021.1"/>
    </source>
</evidence>
<feature type="domain" description="LysM" evidence="3">
    <location>
        <begin position="137"/>
        <end position="183"/>
    </location>
</feature>
<dbReference type="RefSeq" id="XP_008021866.1">
    <property type="nucleotide sequence ID" value="XM_008023675.1"/>
</dbReference>
<keyword evidence="2" id="KW-1133">Transmembrane helix</keyword>
<feature type="region of interest" description="Disordered" evidence="1">
    <location>
        <begin position="1"/>
        <end position="46"/>
    </location>
</feature>
<organism evidence="4 5">
    <name type="scientific">Exserohilum turcicum (strain 28A)</name>
    <name type="common">Northern leaf blight fungus</name>
    <name type="synonym">Setosphaeria turcica</name>
    <dbReference type="NCBI Taxonomy" id="671987"/>
    <lineage>
        <taxon>Eukaryota</taxon>
        <taxon>Fungi</taxon>
        <taxon>Dikarya</taxon>
        <taxon>Ascomycota</taxon>
        <taxon>Pezizomycotina</taxon>
        <taxon>Dothideomycetes</taxon>
        <taxon>Pleosporomycetidae</taxon>
        <taxon>Pleosporales</taxon>
        <taxon>Pleosporineae</taxon>
        <taxon>Pleosporaceae</taxon>
        <taxon>Exserohilum</taxon>
    </lineage>
</organism>
<dbReference type="EMBL" id="KB908493">
    <property type="protein sequence ID" value="EOA90021.1"/>
    <property type="molecule type" value="Genomic_DNA"/>
</dbReference>
<feature type="transmembrane region" description="Helical" evidence="2">
    <location>
        <begin position="98"/>
        <end position="118"/>
    </location>
</feature>
<gene>
    <name evidence="4" type="ORF">SETTUDRAFT_36685</name>
</gene>
<reference evidence="4 5" key="2">
    <citation type="journal article" date="2013" name="PLoS Genet.">
        <title>Comparative genome structure, secondary metabolite, and effector coding capacity across Cochliobolus pathogens.</title>
        <authorList>
            <person name="Condon B.J."/>
            <person name="Leng Y."/>
            <person name="Wu D."/>
            <person name="Bushley K.E."/>
            <person name="Ohm R.A."/>
            <person name="Otillar R."/>
            <person name="Martin J."/>
            <person name="Schackwitz W."/>
            <person name="Grimwood J."/>
            <person name="MohdZainudin N."/>
            <person name="Xue C."/>
            <person name="Wang R."/>
            <person name="Manning V.A."/>
            <person name="Dhillon B."/>
            <person name="Tu Z.J."/>
            <person name="Steffenson B.J."/>
            <person name="Salamov A."/>
            <person name="Sun H."/>
            <person name="Lowry S."/>
            <person name="LaButti K."/>
            <person name="Han J."/>
            <person name="Copeland A."/>
            <person name="Lindquist E."/>
            <person name="Barry K."/>
            <person name="Schmutz J."/>
            <person name="Baker S.E."/>
            <person name="Ciuffetti L.M."/>
            <person name="Grigoriev I.V."/>
            <person name="Zhong S."/>
            <person name="Turgeon B.G."/>
        </authorList>
    </citation>
    <scope>NUCLEOTIDE SEQUENCE [LARGE SCALE GENOMIC DNA]</scope>
    <source>
        <strain evidence="5">28A</strain>
    </source>
</reference>
<keyword evidence="2" id="KW-0812">Transmembrane</keyword>
<dbReference type="SMART" id="SM00257">
    <property type="entry name" value="LysM"/>
    <property type="match status" value="1"/>
</dbReference>
<evidence type="ECO:0000259" key="3">
    <source>
        <dbReference type="PROSITE" id="PS51782"/>
    </source>
</evidence>
<evidence type="ECO:0000256" key="1">
    <source>
        <dbReference type="SAM" id="MobiDB-lite"/>
    </source>
</evidence>
<sequence length="185" mass="20820">MARWSDMDSDAERLPPGFQRIGYDSDTQTYTFRDDKGNTYESDPGNRYGELHLVAEPSPHETYLDAPGQHGPPASNFDDMLHDQERAIKKQNRDALRIMLPFALLVLVFLILVFKLVYRSDDGPPKDDILDCGPDTQQLLIQKGDTCWKFAQASSITVQELLALRGNEALDCHRLAIGKLICVPS</sequence>
<proteinExistence type="predicted"/>
<dbReference type="Gene3D" id="3.10.350.10">
    <property type="entry name" value="LysM domain"/>
    <property type="match status" value="1"/>
</dbReference>